<protein>
    <submittedName>
        <fullName evidence="1">Uncharacterized protein</fullName>
    </submittedName>
</protein>
<dbReference type="EMBL" id="GBXM01092258">
    <property type="protein sequence ID" value="JAH16319.1"/>
    <property type="molecule type" value="Transcribed_RNA"/>
</dbReference>
<evidence type="ECO:0000313" key="1">
    <source>
        <dbReference type="EMBL" id="JAH16319.1"/>
    </source>
</evidence>
<organism evidence="1">
    <name type="scientific">Anguilla anguilla</name>
    <name type="common">European freshwater eel</name>
    <name type="synonym">Muraena anguilla</name>
    <dbReference type="NCBI Taxonomy" id="7936"/>
    <lineage>
        <taxon>Eukaryota</taxon>
        <taxon>Metazoa</taxon>
        <taxon>Chordata</taxon>
        <taxon>Craniata</taxon>
        <taxon>Vertebrata</taxon>
        <taxon>Euteleostomi</taxon>
        <taxon>Actinopterygii</taxon>
        <taxon>Neopterygii</taxon>
        <taxon>Teleostei</taxon>
        <taxon>Anguilliformes</taxon>
        <taxon>Anguillidae</taxon>
        <taxon>Anguilla</taxon>
    </lineage>
</organism>
<reference evidence="1" key="2">
    <citation type="journal article" date="2015" name="Fish Shellfish Immunol.">
        <title>Early steps in the European eel (Anguilla anguilla)-Vibrio vulnificus interaction in the gills: Role of the RtxA13 toxin.</title>
        <authorList>
            <person name="Callol A."/>
            <person name="Pajuelo D."/>
            <person name="Ebbesson L."/>
            <person name="Teles M."/>
            <person name="MacKenzie S."/>
            <person name="Amaro C."/>
        </authorList>
    </citation>
    <scope>NUCLEOTIDE SEQUENCE</scope>
</reference>
<dbReference type="AlphaFoldDB" id="A0A0E9QHS3"/>
<name>A0A0E9QHS3_ANGAN</name>
<sequence length="63" mass="7010">MPQTVRLHCGVRGHKELMVSVLQLTIIDPAIQEVEDGVGHQAQDVLHQRPHIGVPRFPISMHG</sequence>
<accession>A0A0E9QHS3</accession>
<proteinExistence type="predicted"/>
<reference evidence="1" key="1">
    <citation type="submission" date="2014-11" db="EMBL/GenBank/DDBJ databases">
        <authorList>
            <person name="Amaro Gonzalez C."/>
        </authorList>
    </citation>
    <scope>NUCLEOTIDE SEQUENCE</scope>
</reference>